<feature type="region of interest" description="Disordered" evidence="11">
    <location>
        <begin position="59"/>
        <end position="83"/>
    </location>
</feature>
<dbReference type="Proteomes" id="UP000236544">
    <property type="component" value="Unassembled WGS sequence"/>
</dbReference>
<keyword evidence="7 10" id="KW-0496">Mitochondrion</keyword>
<protein>
    <recommendedName>
        <fullName evidence="10">Holocytochrome c-type synthase</fullName>
        <ecNumber evidence="10">4.4.1.17</ecNumber>
    </recommendedName>
</protein>
<dbReference type="OrthoDB" id="4243at2759"/>
<dbReference type="InterPro" id="IPR000511">
    <property type="entry name" value="Holocyt_c/c1_synthase"/>
</dbReference>
<feature type="compositionally biased region" description="Polar residues" evidence="11">
    <location>
        <begin position="59"/>
        <end position="76"/>
    </location>
</feature>
<gene>
    <name evidence="12" type="ORF">LAQU0_S21e00716g</name>
</gene>
<sequence length="242" mass="27313">MGSESENTCPVDHTAREAWLKNMSKTDEAGETGAATGESCPVNHEARKVWLRQAEASNTPEAVECTSDQIPNTPQYKTDVKLPTEREVSSIPRTGAEGQHWVYPSQKQFFEAMLRKQWNPSSDDMKTVVPIHNQVNERVWNYIKLWEKGQGGENCGGVQLTSFKGDSKKLTPRAWFRSSILGYSKPFDRHDWTVDRCGKNVDYVIDFYSSDSPVGPSVYLDVRPKLNSKEGILLRCKKLLGL</sequence>
<evidence type="ECO:0000313" key="13">
    <source>
        <dbReference type="Proteomes" id="UP000236544"/>
    </source>
</evidence>
<keyword evidence="6 10" id="KW-0408">Iron</keyword>
<reference evidence="13" key="1">
    <citation type="submission" date="2015-10" db="EMBL/GenBank/DDBJ databases">
        <authorList>
            <person name="Devillers H."/>
        </authorList>
    </citation>
    <scope>NUCLEOTIDE SEQUENCE [LARGE SCALE GENOMIC DNA]</scope>
</reference>
<name>A0A0P1KY46_9SACH</name>
<comment type="catalytic activity">
    <reaction evidence="10">
        <text>holo-[cytochrome c] = apo-[cytochrome c] + heme b</text>
        <dbReference type="Rhea" id="RHEA:22648"/>
        <dbReference type="Rhea" id="RHEA-COMP:10725"/>
        <dbReference type="Rhea" id="RHEA-COMP:10726"/>
        <dbReference type="ChEBI" id="CHEBI:29950"/>
        <dbReference type="ChEBI" id="CHEBI:60344"/>
        <dbReference type="ChEBI" id="CHEBI:83739"/>
        <dbReference type="EC" id="4.4.1.17"/>
    </reaction>
</comment>
<comment type="subcellular location">
    <subcellularLocation>
        <location evidence="1 10">Mitochondrion inner membrane</location>
    </subcellularLocation>
</comment>
<evidence type="ECO:0000256" key="10">
    <source>
        <dbReference type="RuleBase" id="RU363130"/>
    </source>
</evidence>
<dbReference type="GO" id="GO:0046872">
    <property type="term" value="F:metal ion binding"/>
    <property type="evidence" value="ECO:0007669"/>
    <property type="project" value="UniProtKB-KW"/>
</dbReference>
<accession>A0A0P1KY46</accession>
<dbReference type="EC" id="4.4.1.17" evidence="10"/>
<evidence type="ECO:0000256" key="5">
    <source>
        <dbReference type="ARBA" id="ARBA00022792"/>
    </source>
</evidence>
<keyword evidence="8 10" id="KW-0472">Membrane</keyword>
<dbReference type="Pfam" id="PF01265">
    <property type="entry name" value="Cyto_heme_lyase"/>
    <property type="match status" value="1"/>
</dbReference>
<evidence type="ECO:0000256" key="11">
    <source>
        <dbReference type="SAM" id="MobiDB-lite"/>
    </source>
</evidence>
<keyword evidence="5 10" id="KW-0999">Mitochondrion inner membrane</keyword>
<keyword evidence="13" id="KW-1185">Reference proteome</keyword>
<dbReference type="PANTHER" id="PTHR12743:SF0">
    <property type="entry name" value="HOLOCYTOCHROME C-TYPE SYNTHASE"/>
    <property type="match status" value="1"/>
</dbReference>
<evidence type="ECO:0000256" key="2">
    <source>
        <dbReference type="ARBA" id="ARBA00007255"/>
    </source>
</evidence>
<dbReference type="GO" id="GO:0005743">
    <property type="term" value="C:mitochondrial inner membrane"/>
    <property type="evidence" value="ECO:0007669"/>
    <property type="project" value="UniProtKB-SubCell"/>
</dbReference>
<dbReference type="GO" id="GO:0004408">
    <property type="term" value="F:holocytochrome-c synthase activity"/>
    <property type="evidence" value="ECO:0007669"/>
    <property type="project" value="UniProtKB-EC"/>
</dbReference>
<evidence type="ECO:0000256" key="1">
    <source>
        <dbReference type="ARBA" id="ARBA00004273"/>
    </source>
</evidence>
<keyword evidence="9 10" id="KW-0456">Lyase</keyword>
<evidence type="ECO:0000256" key="3">
    <source>
        <dbReference type="ARBA" id="ARBA00022617"/>
    </source>
</evidence>
<evidence type="ECO:0000256" key="6">
    <source>
        <dbReference type="ARBA" id="ARBA00023004"/>
    </source>
</evidence>
<comment type="similarity">
    <text evidence="2 10">Belongs to the cytochrome c-type heme lyase family.</text>
</comment>
<dbReference type="PROSITE" id="PS00822">
    <property type="entry name" value="CYTO_HEME_LYASE_2"/>
    <property type="match status" value="1"/>
</dbReference>
<keyword evidence="4 10" id="KW-0479">Metal-binding</keyword>
<dbReference type="PANTHER" id="PTHR12743">
    <property type="entry name" value="CYTOCHROME C1 HEME LYASE"/>
    <property type="match status" value="1"/>
</dbReference>
<evidence type="ECO:0000313" key="12">
    <source>
        <dbReference type="EMBL" id="CUS24888.1"/>
    </source>
</evidence>
<keyword evidence="3 10" id="KW-0349">Heme</keyword>
<dbReference type="EMBL" id="LN890557">
    <property type="protein sequence ID" value="CUS24888.1"/>
    <property type="molecule type" value="Genomic_DNA"/>
</dbReference>
<evidence type="ECO:0000256" key="8">
    <source>
        <dbReference type="ARBA" id="ARBA00023136"/>
    </source>
</evidence>
<dbReference type="AlphaFoldDB" id="A0A0P1KY46"/>
<evidence type="ECO:0000256" key="4">
    <source>
        <dbReference type="ARBA" id="ARBA00022723"/>
    </source>
</evidence>
<dbReference type="PROSITE" id="PS00821">
    <property type="entry name" value="CYTO_HEME_LYASE_1"/>
    <property type="match status" value="1"/>
</dbReference>
<comment type="function">
    <text evidence="10">Lyase that catalyzes the covalent linking of the heme group to the cytochrome C apoprotein to produce the mature functional cytochrome.</text>
</comment>
<organism evidence="12 13">
    <name type="scientific">Lachancea quebecensis</name>
    <dbReference type="NCBI Taxonomy" id="1654605"/>
    <lineage>
        <taxon>Eukaryota</taxon>
        <taxon>Fungi</taxon>
        <taxon>Dikarya</taxon>
        <taxon>Ascomycota</taxon>
        <taxon>Saccharomycotina</taxon>
        <taxon>Saccharomycetes</taxon>
        <taxon>Saccharomycetales</taxon>
        <taxon>Saccharomycetaceae</taxon>
        <taxon>Lachancea</taxon>
    </lineage>
</organism>
<evidence type="ECO:0000256" key="7">
    <source>
        <dbReference type="ARBA" id="ARBA00023128"/>
    </source>
</evidence>
<proteinExistence type="inferred from homology"/>
<evidence type="ECO:0000256" key="9">
    <source>
        <dbReference type="ARBA" id="ARBA00023239"/>
    </source>
</evidence>